<sequence>MSKQINDIAQAMASFSSRFGPLTILPAKAGEFNEEDNTIKVLLDSGLEIPDARLKSVVKGGGKVILVPVKDSVVQIARIENSDEFIVVAVDEVSQVLYCIDKTVMKMDSKGYLLKKDDETLRKIMDDLLDGIMNMRFTTQSGPTVNLVNRTTFEQIKNRVEKLLKDAE</sequence>
<reference evidence="1 2" key="1">
    <citation type="submission" date="2018-06" db="EMBL/GenBank/DDBJ databases">
        <title>Genomic Encyclopedia of Archaeal and Bacterial Type Strains, Phase II (KMG-II): from individual species to whole genera.</title>
        <authorList>
            <person name="Goeker M."/>
        </authorList>
    </citation>
    <scope>NUCLEOTIDE SEQUENCE [LARGE SCALE GENOMIC DNA]</scope>
    <source>
        <strain evidence="1 2">DSM 29821</strain>
    </source>
</reference>
<dbReference type="Proteomes" id="UP000249819">
    <property type="component" value="Unassembled WGS sequence"/>
</dbReference>
<evidence type="ECO:0000313" key="1">
    <source>
        <dbReference type="EMBL" id="RAJ75536.1"/>
    </source>
</evidence>
<keyword evidence="2" id="KW-1185">Reference proteome</keyword>
<proteinExistence type="predicted"/>
<protein>
    <submittedName>
        <fullName evidence="1">Uncharacterized protein</fullName>
    </submittedName>
</protein>
<comment type="caution">
    <text evidence="1">The sequence shown here is derived from an EMBL/GenBank/DDBJ whole genome shotgun (WGS) entry which is preliminary data.</text>
</comment>
<organism evidence="1 2">
    <name type="scientific">Chitinophaga dinghuensis</name>
    <dbReference type="NCBI Taxonomy" id="1539050"/>
    <lineage>
        <taxon>Bacteria</taxon>
        <taxon>Pseudomonadati</taxon>
        <taxon>Bacteroidota</taxon>
        <taxon>Chitinophagia</taxon>
        <taxon>Chitinophagales</taxon>
        <taxon>Chitinophagaceae</taxon>
        <taxon>Chitinophaga</taxon>
    </lineage>
</organism>
<evidence type="ECO:0000313" key="2">
    <source>
        <dbReference type="Proteomes" id="UP000249819"/>
    </source>
</evidence>
<dbReference type="AlphaFoldDB" id="A0A327VP44"/>
<accession>A0A327VP44</accession>
<dbReference type="EMBL" id="QLMA01000009">
    <property type="protein sequence ID" value="RAJ75536.1"/>
    <property type="molecule type" value="Genomic_DNA"/>
</dbReference>
<dbReference type="OrthoDB" id="666143at2"/>
<name>A0A327VP44_9BACT</name>
<dbReference type="RefSeq" id="WP_111594693.1">
    <property type="nucleotide sequence ID" value="NZ_QLMA01000009.1"/>
</dbReference>
<gene>
    <name evidence="1" type="ORF">CLV59_109150</name>
</gene>